<dbReference type="RefSeq" id="WP_344917306.1">
    <property type="nucleotide sequence ID" value="NZ_BAABAQ010000003.1"/>
</dbReference>
<dbReference type="Proteomes" id="UP001501251">
    <property type="component" value="Unassembled WGS sequence"/>
</dbReference>
<evidence type="ECO:0000313" key="2">
    <source>
        <dbReference type="Proteomes" id="UP001501251"/>
    </source>
</evidence>
<evidence type="ECO:0008006" key="3">
    <source>
        <dbReference type="Google" id="ProtNLM"/>
    </source>
</evidence>
<keyword evidence="2" id="KW-1185">Reference proteome</keyword>
<dbReference type="EMBL" id="BAABAQ010000003">
    <property type="protein sequence ID" value="GAA4186907.1"/>
    <property type="molecule type" value="Genomic_DNA"/>
</dbReference>
<reference evidence="2" key="1">
    <citation type="journal article" date="2019" name="Int. J. Syst. Evol. Microbiol.">
        <title>The Global Catalogue of Microorganisms (GCM) 10K type strain sequencing project: providing services to taxonomists for standard genome sequencing and annotation.</title>
        <authorList>
            <consortium name="The Broad Institute Genomics Platform"/>
            <consortium name="The Broad Institute Genome Sequencing Center for Infectious Disease"/>
            <person name="Wu L."/>
            <person name="Ma J."/>
        </authorList>
    </citation>
    <scope>NUCLEOTIDE SEQUENCE [LARGE SCALE GENOMIC DNA]</scope>
    <source>
        <strain evidence="2">JCM 17388</strain>
    </source>
</reference>
<name>A0ABP8APC2_9ACTN</name>
<gene>
    <name evidence="1" type="ORF">GCM10022252_19600</name>
</gene>
<sequence length="338" mass="36310">MHNSTFANGTYKDTGARLTTGTSNVFIPEVWTAKLLTNTEDQLVLGSLLGTNTYEGEFRREGDVLRIPHFRDTVQDKGLVRAYGSIGSADRAELEYIKMQVAKGASWHFEVDNLHQLQTKQGINLMQELVRQRARNAAETLDALVAEAIVLASQETAVDSGLGKDANSDSKAEPLHGLVESVALGTGTQARYNQIVDMLSLLEDANAEGDNFLIIGTTVKAELLKLKEFMDAAHWGGTPIMVKGFIGSIVGVPVIVSNTVGPRVTRKGKQALVGASHNAARGVDMILGSRGAVAAVVPHADMDTYKPEAKFTDAVKARVHFDAKVIAPHSLVVAPTEP</sequence>
<proteinExistence type="predicted"/>
<organism evidence="1 2">
    <name type="scientific">Streptosporangium oxazolinicum</name>
    <dbReference type="NCBI Taxonomy" id="909287"/>
    <lineage>
        <taxon>Bacteria</taxon>
        <taxon>Bacillati</taxon>
        <taxon>Actinomycetota</taxon>
        <taxon>Actinomycetes</taxon>
        <taxon>Streptosporangiales</taxon>
        <taxon>Streptosporangiaceae</taxon>
        <taxon>Streptosporangium</taxon>
    </lineage>
</organism>
<evidence type="ECO:0000313" key="1">
    <source>
        <dbReference type="EMBL" id="GAA4186907.1"/>
    </source>
</evidence>
<accession>A0ABP8APC2</accession>
<dbReference type="SUPFAM" id="SSF56563">
    <property type="entry name" value="Major capsid protein gp5"/>
    <property type="match status" value="1"/>
</dbReference>
<protein>
    <recommendedName>
        <fullName evidence="3">Major capsid protein</fullName>
    </recommendedName>
</protein>
<comment type="caution">
    <text evidence="1">The sequence shown here is derived from an EMBL/GenBank/DDBJ whole genome shotgun (WGS) entry which is preliminary data.</text>
</comment>